<evidence type="ECO:0000313" key="2">
    <source>
        <dbReference type="Proteomes" id="UP000295668"/>
    </source>
</evidence>
<dbReference type="RefSeq" id="WP_133260950.1">
    <property type="nucleotide sequence ID" value="NZ_SJCY01000001.1"/>
</dbReference>
<protein>
    <submittedName>
        <fullName evidence="1">Uncharacterized protein</fullName>
    </submittedName>
</protein>
<reference evidence="1 2" key="1">
    <citation type="submission" date="2019-02" db="EMBL/GenBank/DDBJ databases">
        <title>Pedobacter sp. nov., a novel speices isolated from soil of pinguins habitat in Antarcitica.</title>
        <authorList>
            <person name="He R.-H."/>
        </authorList>
    </citation>
    <scope>NUCLEOTIDE SEQUENCE [LARGE SCALE GENOMIC DNA]</scope>
    <source>
        <strain evidence="1 2">E01020</strain>
    </source>
</reference>
<sequence>MKITNLLAISLVLLCFSSCKNKLELKPIEKTDPLEFVKDSVSFMFDGKTYSDARFFSGYKGSNLLANIKVDSIVKTIYYYSSAKDSVMYTHTYGFDVEGPRIDITFLKKFNFNEMVKVTNWLPKDFNGFYKLGKRHYALDFGRDNSENGVAISINNGIIYKTFGSESFQKPPLLEQNSQVLSNFEIITFKKLGNDDYILEAKFNAKVFDENKNSKDIQNGFLRLRLNLKNQKY</sequence>
<dbReference type="Proteomes" id="UP000295668">
    <property type="component" value="Unassembled WGS sequence"/>
</dbReference>
<comment type="caution">
    <text evidence="1">The sequence shown here is derived from an EMBL/GenBank/DDBJ whole genome shotgun (WGS) entry which is preliminary data.</text>
</comment>
<gene>
    <name evidence="1" type="ORF">EZJ43_01835</name>
</gene>
<keyword evidence="2" id="KW-1185">Reference proteome</keyword>
<dbReference type="OrthoDB" id="893724at2"/>
<organism evidence="1 2">
    <name type="scientific">Pedobacter changchengzhani</name>
    <dbReference type="NCBI Taxonomy" id="2529274"/>
    <lineage>
        <taxon>Bacteria</taxon>
        <taxon>Pseudomonadati</taxon>
        <taxon>Bacteroidota</taxon>
        <taxon>Sphingobacteriia</taxon>
        <taxon>Sphingobacteriales</taxon>
        <taxon>Sphingobacteriaceae</taxon>
        <taxon>Pedobacter</taxon>
    </lineage>
</organism>
<proteinExistence type="predicted"/>
<evidence type="ECO:0000313" key="1">
    <source>
        <dbReference type="EMBL" id="TDG37856.1"/>
    </source>
</evidence>
<dbReference type="EMBL" id="SJCY01000001">
    <property type="protein sequence ID" value="TDG37856.1"/>
    <property type="molecule type" value="Genomic_DNA"/>
</dbReference>
<dbReference type="AlphaFoldDB" id="A0A4R5MQC6"/>
<accession>A0A4R5MQC6</accession>
<name>A0A4R5MQC6_9SPHI</name>